<evidence type="ECO:0000313" key="6">
    <source>
        <dbReference type="Proteomes" id="UP000198824"/>
    </source>
</evidence>
<dbReference type="InterPro" id="IPR024930">
    <property type="entry name" value="Skp_dom_sf"/>
</dbReference>
<sequence length="203" mass="21351">MTKTIKMLALAAAATIAVPAMAQVGAVATVDLGKAVADVTALKTAQTQIQTQYKAQIDTFTQRRQAAATELQPLQTEIQSLQRAGNTPPATLQSKIQAFQTREAALQQQLAPLAQPFQRPLAFAQAQVEEKLDDAVKAAMNAKRVGIVVSPQAVMAVNPTNDLTADVTTQLNAMVRTVSTTPPANWQPGQPTAATAAAAPKGR</sequence>
<gene>
    <name evidence="5" type="ORF">SAMN05192580_0629</name>
</gene>
<dbReference type="InterPro" id="IPR005632">
    <property type="entry name" value="Chaperone_Skp"/>
</dbReference>
<dbReference type="Pfam" id="PF03938">
    <property type="entry name" value="OmpH"/>
    <property type="match status" value="1"/>
</dbReference>
<dbReference type="OrthoDB" id="7427936at2"/>
<dbReference type="STRING" id="1166337.SAMN05192580_0629"/>
<feature type="signal peptide" evidence="4">
    <location>
        <begin position="1"/>
        <end position="22"/>
    </location>
</feature>
<name>A0A1I6JPG8_9SPHN</name>
<comment type="similarity">
    <text evidence="1">Belongs to the Skp family.</text>
</comment>
<feature type="compositionally biased region" description="Low complexity" evidence="3">
    <location>
        <begin position="192"/>
        <end position="203"/>
    </location>
</feature>
<feature type="region of interest" description="Disordered" evidence="3">
    <location>
        <begin position="180"/>
        <end position="203"/>
    </location>
</feature>
<evidence type="ECO:0000313" key="5">
    <source>
        <dbReference type="EMBL" id="SFR80844.1"/>
    </source>
</evidence>
<accession>A0A1I6JPG8</accession>
<dbReference type="PANTHER" id="PTHR35089">
    <property type="entry name" value="CHAPERONE PROTEIN SKP"/>
    <property type="match status" value="1"/>
</dbReference>
<proteinExistence type="inferred from homology"/>
<dbReference type="GO" id="GO:0051082">
    <property type="term" value="F:unfolded protein binding"/>
    <property type="evidence" value="ECO:0007669"/>
    <property type="project" value="InterPro"/>
</dbReference>
<dbReference type="Gene3D" id="3.30.910.20">
    <property type="entry name" value="Skp domain"/>
    <property type="match status" value="1"/>
</dbReference>
<dbReference type="Proteomes" id="UP000198824">
    <property type="component" value="Unassembled WGS sequence"/>
</dbReference>
<evidence type="ECO:0000256" key="4">
    <source>
        <dbReference type="SAM" id="SignalP"/>
    </source>
</evidence>
<dbReference type="RefSeq" id="WP_093310571.1">
    <property type="nucleotide sequence ID" value="NZ_FOZG01000001.1"/>
</dbReference>
<evidence type="ECO:0000256" key="2">
    <source>
        <dbReference type="ARBA" id="ARBA00022729"/>
    </source>
</evidence>
<protein>
    <submittedName>
        <fullName evidence="5">Periplasmic chaperone for outer membrane proteins Skp</fullName>
    </submittedName>
</protein>
<dbReference type="AlphaFoldDB" id="A0A1I6JPG8"/>
<keyword evidence="6" id="KW-1185">Reference proteome</keyword>
<evidence type="ECO:0000256" key="3">
    <source>
        <dbReference type="SAM" id="MobiDB-lite"/>
    </source>
</evidence>
<feature type="compositionally biased region" description="Polar residues" evidence="3">
    <location>
        <begin position="180"/>
        <end position="190"/>
    </location>
</feature>
<reference evidence="5 6" key="1">
    <citation type="submission" date="2016-10" db="EMBL/GenBank/DDBJ databases">
        <authorList>
            <person name="de Groot N.N."/>
        </authorList>
    </citation>
    <scope>NUCLEOTIDE SEQUENCE [LARGE SCALE GENOMIC DNA]</scope>
    <source>
        <strain evidence="5 6">S5-249</strain>
    </source>
</reference>
<organism evidence="5 6">
    <name type="scientific">Sphingomonas jatrophae</name>
    <dbReference type="NCBI Taxonomy" id="1166337"/>
    <lineage>
        <taxon>Bacteria</taxon>
        <taxon>Pseudomonadati</taxon>
        <taxon>Pseudomonadota</taxon>
        <taxon>Alphaproteobacteria</taxon>
        <taxon>Sphingomonadales</taxon>
        <taxon>Sphingomonadaceae</taxon>
        <taxon>Sphingomonas</taxon>
    </lineage>
</organism>
<dbReference type="GO" id="GO:0050821">
    <property type="term" value="P:protein stabilization"/>
    <property type="evidence" value="ECO:0007669"/>
    <property type="project" value="TreeGrafter"/>
</dbReference>
<keyword evidence="2 4" id="KW-0732">Signal</keyword>
<feature type="chain" id="PRO_5011619226" evidence="4">
    <location>
        <begin position="23"/>
        <end position="203"/>
    </location>
</feature>
<dbReference type="PANTHER" id="PTHR35089:SF1">
    <property type="entry name" value="CHAPERONE PROTEIN SKP"/>
    <property type="match status" value="1"/>
</dbReference>
<evidence type="ECO:0000256" key="1">
    <source>
        <dbReference type="ARBA" id="ARBA00009091"/>
    </source>
</evidence>
<dbReference type="GO" id="GO:0005829">
    <property type="term" value="C:cytosol"/>
    <property type="evidence" value="ECO:0007669"/>
    <property type="project" value="TreeGrafter"/>
</dbReference>
<dbReference type="SMART" id="SM00935">
    <property type="entry name" value="OmpH"/>
    <property type="match status" value="1"/>
</dbReference>
<dbReference type="EMBL" id="FOZG01000001">
    <property type="protein sequence ID" value="SFR80844.1"/>
    <property type="molecule type" value="Genomic_DNA"/>
</dbReference>
<dbReference type="SUPFAM" id="SSF111384">
    <property type="entry name" value="OmpH-like"/>
    <property type="match status" value="1"/>
</dbReference>